<name>A0A0D2C4E2_9EURO</name>
<dbReference type="Proteomes" id="UP000054342">
    <property type="component" value="Unassembled WGS sequence"/>
</dbReference>
<dbReference type="STRING" id="348802.A0A0D2C4E2"/>
<proteinExistence type="predicted"/>
<dbReference type="Gene3D" id="3.90.226.10">
    <property type="entry name" value="2-enoyl-CoA Hydratase, Chain A, domain 1"/>
    <property type="match status" value="1"/>
</dbReference>
<dbReference type="SUPFAM" id="SSF52096">
    <property type="entry name" value="ClpP/crotonase"/>
    <property type="match status" value="1"/>
</dbReference>
<reference evidence="1 2" key="1">
    <citation type="submission" date="2015-01" db="EMBL/GenBank/DDBJ databases">
        <title>The Genome Sequence of Exophiala xenobiotica CBS118157.</title>
        <authorList>
            <consortium name="The Broad Institute Genomics Platform"/>
            <person name="Cuomo C."/>
            <person name="de Hoog S."/>
            <person name="Gorbushina A."/>
            <person name="Stielow B."/>
            <person name="Teixiera M."/>
            <person name="Abouelleil A."/>
            <person name="Chapman S.B."/>
            <person name="Priest M."/>
            <person name="Young S.K."/>
            <person name="Wortman J."/>
            <person name="Nusbaum C."/>
            <person name="Birren B."/>
        </authorList>
    </citation>
    <scope>NUCLEOTIDE SEQUENCE [LARGE SCALE GENOMIC DNA]</scope>
    <source>
        <strain evidence="1 2">CBS 118157</strain>
    </source>
</reference>
<dbReference type="OrthoDB" id="1696280at2759"/>
<dbReference type="InterPro" id="IPR029045">
    <property type="entry name" value="ClpP/crotonase-like_dom_sf"/>
</dbReference>
<dbReference type="HOGENOM" id="CLU_009834_3_0_1"/>
<dbReference type="EMBL" id="KN847317">
    <property type="protein sequence ID" value="KIW59751.1"/>
    <property type="molecule type" value="Genomic_DNA"/>
</dbReference>
<sequence length="329" mass="36960">MWMVWGRTPPSMTGNWRFIECTLGISAGEMPHAAITDLLGLLPSCSKPHEVTRDPSGYSWECSRRSEERPYQSPEIITQQDIQMTMEGRYRYITVERQGSDGIYVITLRKPPENRLDVACCQELIRAYHSIQQLLGLDSEGAVILRGQDAKFFCTGLDLDERERNIFSSSDGFYPLLATVLDFPFPTIALITGHVFGGACLLTLAHDYRVMNANRGFWQMPPVNAGLHHDGMGSLVRSKLAPKVARKVLLEAHKYTGKTALEDGIVDSVADPDKMFGVALELAEKWKGKAKMGVYGLLRNELWGQALTAYRQNSYVHHKETAREPKVKL</sequence>
<evidence type="ECO:0000313" key="2">
    <source>
        <dbReference type="Proteomes" id="UP000054342"/>
    </source>
</evidence>
<dbReference type="GO" id="GO:0004165">
    <property type="term" value="F:delta(3)-delta(2)-enoyl-CoA isomerase activity"/>
    <property type="evidence" value="ECO:0007669"/>
    <property type="project" value="TreeGrafter"/>
</dbReference>
<dbReference type="GO" id="GO:0006635">
    <property type="term" value="P:fatty acid beta-oxidation"/>
    <property type="evidence" value="ECO:0007669"/>
    <property type="project" value="TreeGrafter"/>
</dbReference>
<organism evidence="1 2">
    <name type="scientific">Exophiala xenobiotica</name>
    <dbReference type="NCBI Taxonomy" id="348802"/>
    <lineage>
        <taxon>Eukaryota</taxon>
        <taxon>Fungi</taxon>
        <taxon>Dikarya</taxon>
        <taxon>Ascomycota</taxon>
        <taxon>Pezizomycotina</taxon>
        <taxon>Eurotiomycetes</taxon>
        <taxon>Chaetothyriomycetidae</taxon>
        <taxon>Chaetothyriales</taxon>
        <taxon>Herpotrichiellaceae</taxon>
        <taxon>Exophiala</taxon>
    </lineage>
</organism>
<evidence type="ECO:0008006" key="3">
    <source>
        <dbReference type="Google" id="ProtNLM"/>
    </source>
</evidence>
<dbReference type="GO" id="GO:0005777">
    <property type="term" value="C:peroxisome"/>
    <property type="evidence" value="ECO:0007669"/>
    <property type="project" value="TreeGrafter"/>
</dbReference>
<dbReference type="PANTHER" id="PTHR11941">
    <property type="entry name" value="ENOYL-COA HYDRATASE-RELATED"/>
    <property type="match status" value="1"/>
</dbReference>
<dbReference type="Pfam" id="PF00378">
    <property type="entry name" value="ECH_1"/>
    <property type="match status" value="1"/>
</dbReference>
<dbReference type="PANTHER" id="PTHR11941:SF75">
    <property type="entry name" value="ENOYL-COA HYDRATASE_ISOMERASE FAMILY PROTEIN"/>
    <property type="match status" value="1"/>
</dbReference>
<protein>
    <recommendedName>
        <fullName evidence="3">Enoyl-CoA hydratase</fullName>
    </recommendedName>
</protein>
<dbReference type="GeneID" id="25321930"/>
<dbReference type="AlphaFoldDB" id="A0A0D2C4E2"/>
<dbReference type="RefSeq" id="XP_013320335.1">
    <property type="nucleotide sequence ID" value="XM_013464881.1"/>
</dbReference>
<evidence type="ECO:0000313" key="1">
    <source>
        <dbReference type="EMBL" id="KIW59751.1"/>
    </source>
</evidence>
<dbReference type="InterPro" id="IPR001753">
    <property type="entry name" value="Enoyl-CoA_hydra/iso"/>
</dbReference>
<dbReference type="FunFam" id="3.90.226.10:FF:000113">
    <property type="entry name" value="Enoyl-CoA hydratase/isomerase family protein (AFU_orthologue AFUA_2G14850)"/>
    <property type="match status" value="1"/>
</dbReference>
<gene>
    <name evidence="1" type="ORF">PV05_00022</name>
</gene>
<accession>A0A0D2C4E2</accession>
<dbReference type="CDD" id="cd06558">
    <property type="entry name" value="crotonase-like"/>
    <property type="match status" value="1"/>
</dbReference>
<keyword evidence="2" id="KW-1185">Reference proteome</keyword>